<proteinExistence type="predicted"/>
<sequence>MAEKNSRFSEEYLSEAESRLEEMEDPKYEFPTPFSKTDWILAIVTIVISGALLVGGYWM</sequence>
<feature type="transmembrane region" description="Helical" evidence="2">
    <location>
        <begin position="39"/>
        <end position="58"/>
    </location>
</feature>
<dbReference type="Proteomes" id="UP000285652">
    <property type="component" value="Unassembled WGS sequence"/>
</dbReference>
<evidence type="ECO:0000256" key="2">
    <source>
        <dbReference type="SAM" id="Phobius"/>
    </source>
</evidence>
<dbReference type="EMBL" id="QRQQ01000021">
    <property type="protein sequence ID" value="RHN12902.1"/>
    <property type="molecule type" value="Genomic_DNA"/>
</dbReference>
<dbReference type="AlphaFoldDB" id="A0A415U4B7"/>
<keyword evidence="2" id="KW-1133">Transmembrane helix</keyword>
<organism evidence="4 5">
    <name type="scientific">Dorea formicigenerans</name>
    <dbReference type="NCBI Taxonomy" id="39486"/>
    <lineage>
        <taxon>Bacteria</taxon>
        <taxon>Bacillati</taxon>
        <taxon>Bacillota</taxon>
        <taxon>Clostridia</taxon>
        <taxon>Lachnospirales</taxon>
        <taxon>Lachnospiraceae</taxon>
        <taxon>Dorea</taxon>
    </lineage>
</organism>
<feature type="region of interest" description="Disordered" evidence="1">
    <location>
        <begin position="1"/>
        <end position="24"/>
    </location>
</feature>
<evidence type="ECO:0000313" key="5">
    <source>
        <dbReference type="Proteomes" id="UP000285652"/>
    </source>
</evidence>
<dbReference type="RefSeq" id="WP_118448035.1">
    <property type="nucleotide sequence ID" value="NZ_QRQQ01000021.1"/>
</dbReference>
<evidence type="ECO:0000313" key="6">
    <source>
        <dbReference type="Proteomes" id="UP000285981"/>
    </source>
</evidence>
<gene>
    <name evidence="3" type="ORF">DWX78_00005</name>
    <name evidence="4" type="ORF">DWZ24_15505</name>
</gene>
<keyword evidence="2" id="KW-0472">Membrane</keyword>
<evidence type="ECO:0000313" key="4">
    <source>
        <dbReference type="EMBL" id="RHN12902.1"/>
    </source>
</evidence>
<evidence type="ECO:0000256" key="1">
    <source>
        <dbReference type="SAM" id="MobiDB-lite"/>
    </source>
</evidence>
<evidence type="ECO:0000313" key="3">
    <source>
        <dbReference type="EMBL" id="RGS73994.1"/>
    </source>
</evidence>
<name>A0A415U4B7_9FIRM</name>
<keyword evidence="2" id="KW-0812">Transmembrane</keyword>
<protein>
    <submittedName>
        <fullName evidence="4">Uncharacterized protein</fullName>
    </submittedName>
</protein>
<comment type="caution">
    <text evidence="4">The sequence shown here is derived from an EMBL/GenBank/DDBJ whole genome shotgun (WGS) entry which is preliminary data.</text>
</comment>
<dbReference type="Proteomes" id="UP000285981">
    <property type="component" value="Unassembled WGS sequence"/>
</dbReference>
<accession>A0A415U4B7</accession>
<reference evidence="5 6" key="1">
    <citation type="submission" date="2018-08" db="EMBL/GenBank/DDBJ databases">
        <title>A genome reference for cultivated species of the human gut microbiota.</title>
        <authorList>
            <person name="Zou Y."/>
            <person name="Xue W."/>
            <person name="Luo G."/>
        </authorList>
    </citation>
    <scope>NUCLEOTIDE SEQUENCE [LARGE SCALE GENOMIC DNA]</scope>
    <source>
        <strain evidence="3 6">AF21-25</strain>
        <strain evidence="4 5">AF31-13BH</strain>
    </source>
</reference>
<dbReference type="EMBL" id="QRVU01000001">
    <property type="protein sequence ID" value="RGS73994.1"/>
    <property type="molecule type" value="Genomic_DNA"/>
</dbReference>